<evidence type="ECO:0000313" key="4">
    <source>
        <dbReference type="Proteomes" id="UP000662618"/>
    </source>
</evidence>
<dbReference type="EMBL" id="CAJIMS010000001">
    <property type="protein sequence ID" value="CAD7811839.1"/>
    <property type="molecule type" value="Genomic_DNA"/>
</dbReference>
<dbReference type="Pfam" id="PF14734">
    <property type="entry name" value="DUF4469"/>
    <property type="match status" value="1"/>
</dbReference>
<dbReference type="CDD" id="cd12843">
    <property type="entry name" value="Bvu_2165_C_like"/>
    <property type="match status" value="1"/>
</dbReference>
<sequence>MPNILHKIKAYLYDNVLTKDNPNDFIARTVSERSLSVQDICNSAAARGGADVSAAAMAHAAELFLKEMAYQLCDGYSVNTGYFLASTTIRGVFDSPAETFNPDKHSILFQFNQGEKLRAEIPGIEVNILGVADSTGAVLQVTDVKTGSVNDLLTPGRNLRIAGSKIKIAGEKTGNGIFFINTTTQNSTAVDPSDIVINNPSELMIIIPASLSSGTYSLEVVTQFSGSSNTLKESRTLRLDKDLVVL</sequence>
<feature type="domain" description="Bvu-2165-like IHF-HU-like DNA-binding" evidence="2">
    <location>
        <begin position="8"/>
        <end position="131"/>
    </location>
</feature>
<dbReference type="Pfam" id="PF14848">
    <property type="entry name" value="HU-DNA_bdg"/>
    <property type="match status" value="1"/>
</dbReference>
<name>A0A9N8MHW3_9FLAO</name>
<evidence type="ECO:0000259" key="2">
    <source>
        <dbReference type="Pfam" id="PF14848"/>
    </source>
</evidence>
<dbReference type="CDD" id="cd13833">
    <property type="entry name" value="HU_IHF_like"/>
    <property type="match status" value="1"/>
</dbReference>
<dbReference type="Gene3D" id="2.70.50.70">
    <property type="match status" value="1"/>
</dbReference>
<dbReference type="RefSeq" id="WP_162088694.1">
    <property type="nucleotide sequence ID" value="NZ_CAJIMS010000001.1"/>
</dbReference>
<dbReference type="InterPro" id="IPR027824">
    <property type="entry name" value="DUF4469"/>
</dbReference>
<dbReference type="InterPro" id="IPR049893">
    <property type="entry name" value="Bvu_2165-like_IHF-HU-DNA_bdg"/>
</dbReference>
<feature type="domain" description="DUF4469" evidence="1">
    <location>
        <begin position="138"/>
        <end position="236"/>
    </location>
</feature>
<gene>
    <name evidence="3" type="ORF">CHRY9390_02424</name>
</gene>
<reference evidence="3" key="1">
    <citation type="submission" date="2020-12" db="EMBL/GenBank/DDBJ databases">
        <authorList>
            <person name="Rodrigo-Torres L."/>
            <person name="Arahal R. D."/>
            <person name="Lucena T."/>
        </authorList>
    </citation>
    <scope>NUCLEOTIDE SEQUENCE</scope>
    <source>
        <strain evidence="3">CECT 9390</strain>
    </source>
</reference>
<protein>
    <recommendedName>
        <fullName evidence="5">DUF4469 domain-containing protein</fullName>
    </recommendedName>
</protein>
<accession>A0A9N8MHW3</accession>
<organism evidence="3 4">
    <name type="scientific">Chryseobacterium aquaeductus</name>
    <dbReference type="NCBI Taxonomy" id="2675056"/>
    <lineage>
        <taxon>Bacteria</taxon>
        <taxon>Pseudomonadati</taxon>
        <taxon>Bacteroidota</taxon>
        <taxon>Flavobacteriia</taxon>
        <taxon>Flavobacteriales</taxon>
        <taxon>Weeksellaceae</taxon>
        <taxon>Chryseobacterium group</taxon>
        <taxon>Chryseobacterium</taxon>
    </lineage>
</organism>
<evidence type="ECO:0008006" key="5">
    <source>
        <dbReference type="Google" id="ProtNLM"/>
    </source>
</evidence>
<keyword evidence="4" id="KW-1185">Reference proteome</keyword>
<comment type="caution">
    <text evidence="3">The sequence shown here is derived from an EMBL/GenBank/DDBJ whole genome shotgun (WGS) entry which is preliminary data.</text>
</comment>
<dbReference type="Proteomes" id="UP000662618">
    <property type="component" value="Unassembled WGS sequence"/>
</dbReference>
<evidence type="ECO:0000259" key="1">
    <source>
        <dbReference type="Pfam" id="PF14734"/>
    </source>
</evidence>
<dbReference type="AlphaFoldDB" id="A0A9N8MHW3"/>
<proteinExistence type="predicted"/>
<evidence type="ECO:0000313" key="3">
    <source>
        <dbReference type="EMBL" id="CAD7811839.1"/>
    </source>
</evidence>